<feature type="chain" id="PRO_5013078456" description="17 kDa surface antigen" evidence="1">
    <location>
        <begin position="20"/>
        <end position="103"/>
    </location>
</feature>
<keyword evidence="3" id="KW-1185">Reference proteome</keyword>
<dbReference type="Proteomes" id="UP000216991">
    <property type="component" value="Unassembled WGS sequence"/>
</dbReference>
<organism evidence="2 3">
    <name type="scientific">Sandarakinorhabdus cyanobacteriorum</name>
    <dbReference type="NCBI Taxonomy" id="1981098"/>
    <lineage>
        <taxon>Bacteria</taxon>
        <taxon>Pseudomonadati</taxon>
        <taxon>Pseudomonadota</taxon>
        <taxon>Alphaproteobacteria</taxon>
        <taxon>Sphingomonadales</taxon>
        <taxon>Sphingosinicellaceae</taxon>
        <taxon>Sandarakinorhabdus</taxon>
    </lineage>
</organism>
<dbReference type="RefSeq" id="WP_086115908.1">
    <property type="nucleotide sequence ID" value="NZ_NOXT01000121.1"/>
</dbReference>
<keyword evidence="1" id="KW-0732">Signal</keyword>
<dbReference type="EMBL" id="NOXT01000121">
    <property type="protein sequence ID" value="OYQ25689.1"/>
    <property type="molecule type" value="Genomic_DNA"/>
</dbReference>
<feature type="signal peptide" evidence="1">
    <location>
        <begin position="1"/>
        <end position="19"/>
    </location>
</feature>
<evidence type="ECO:0008006" key="4">
    <source>
        <dbReference type="Google" id="ProtNLM"/>
    </source>
</evidence>
<name>A0A255Y8X9_9SPHN</name>
<protein>
    <recommendedName>
        <fullName evidence="4">17 kDa surface antigen</fullName>
    </recommendedName>
</protein>
<evidence type="ECO:0000256" key="1">
    <source>
        <dbReference type="SAM" id="SignalP"/>
    </source>
</evidence>
<evidence type="ECO:0000313" key="2">
    <source>
        <dbReference type="EMBL" id="OYQ25689.1"/>
    </source>
</evidence>
<evidence type="ECO:0000313" key="3">
    <source>
        <dbReference type="Proteomes" id="UP000216991"/>
    </source>
</evidence>
<gene>
    <name evidence="2" type="ORF">CHU93_13240</name>
</gene>
<reference evidence="2 3" key="1">
    <citation type="submission" date="2017-07" db="EMBL/GenBank/DDBJ databases">
        <title>Sandarakinorhabdus cyanobacteriorum sp. nov., a novel bacterium isolated from cyanobacterial aggregates in a eutrophic lake.</title>
        <authorList>
            <person name="Cai H."/>
        </authorList>
    </citation>
    <scope>NUCLEOTIDE SEQUENCE [LARGE SCALE GENOMIC DNA]</scope>
    <source>
        <strain evidence="2 3">TH057</strain>
    </source>
</reference>
<accession>A0A255Y8X9</accession>
<dbReference type="AlphaFoldDB" id="A0A255Y8X9"/>
<sequence>MRHLISLAAALAIAGPAAAQTRPAPTSPVPQMYETGGKTYATLEECQRAKKRAKTRATIAGAVIAGAGAAALGGNLGETALVAGAGALAGREIAKATSKNKQC</sequence>
<comment type="caution">
    <text evidence="2">The sequence shown here is derived from an EMBL/GenBank/DDBJ whole genome shotgun (WGS) entry which is preliminary data.</text>
</comment>
<proteinExistence type="predicted"/>